<organism evidence="2 3">
    <name type="scientific">Ficus carica</name>
    <name type="common">Common fig</name>
    <dbReference type="NCBI Taxonomy" id="3494"/>
    <lineage>
        <taxon>Eukaryota</taxon>
        <taxon>Viridiplantae</taxon>
        <taxon>Streptophyta</taxon>
        <taxon>Embryophyta</taxon>
        <taxon>Tracheophyta</taxon>
        <taxon>Spermatophyta</taxon>
        <taxon>Magnoliopsida</taxon>
        <taxon>eudicotyledons</taxon>
        <taxon>Gunneridae</taxon>
        <taxon>Pentapetalae</taxon>
        <taxon>rosids</taxon>
        <taxon>fabids</taxon>
        <taxon>Rosales</taxon>
        <taxon>Moraceae</taxon>
        <taxon>Ficeae</taxon>
        <taxon>Ficus</taxon>
    </lineage>
</organism>
<protein>
    <submittedName>
        <fullName evidence="2">Uncharacterized protein</fullName>
    </submittedName>
</protein>
<evidence type="ECO:0000313" key="3">
    <source>
        <dbReference type="Proteomes" id="UP001187192"/>
    </source>
</evidence>
<evidence type="ECO:0000256" key="1">
    <source>
        <dbReference type="SAM" id="MobiDB-lite"/>
    </source>
</evidence>
<gene>
    <name evidence="2" type="ORF">TIFTF001_030262</name>
</gene>
<comment type="caution">
    <text evidence="2">The sequence shown here is derived from an EMBL/GenBank/DDBJ whole genome shotgun (WGS) entry which is preliminary data.</text>
</comment>
<proteinExistence type="predicted"/>
<name>A0AA88DX97_FICCA</name>
<dbReference type="AlphaFoldDB" id="A0AA88DX97"/>
<feature type="region of interest" description="Disordered" evidence="1">
    <location>
        <begin position="39"/>
        <end position="65"/>
    </location>
</feature>
<reference evidence="2" key="1">
    <citation type="submission" date="2023-07" db="EMBL/GenBank/DDBJ databases">
        <title>draft genome sequence of fig (Ficus carica).</title>
        <authorList>
            <person name="Takahashi T."/>
            <person name="Nishimura K."/>
        </authorList>
    </citation>
    <scope>NUCLEOTIDE SEQUENCE</scope>
</reference>
<keyword evidence="3" id="KW-1185">Reference proteome</keyword>
<dbReference type="EMBL" id="BTGU01000107">
    <property type="protein sequence ID" value="GMN61169.1"/>
    <property type="molecule type" value="Genomic_DNA"/>
</dbReference>
<accession>A0AA88DX97</accession>
<dbReference type="Proteomes" id="UP001187192">
    <property type="component" value="Unassembled WGS sequence"/>
</dbReference>
<evidence type="ECO:0000313" key="2">
    <source>
        <dbReference type="EMBL" id="GMN61169.1"/>
    </source>
</evidence>
<sequence>MVGLAQSLYAWLPIKGKHFEVMGTPVGCLPRTLRYLNVPREPRRSGDPDGLNSKCSRQAARAGDRTGTIAGGVKCQAAGAMCCDKVLLSVGTERHDVGSAGSISTGRVQLLPEKFYPGQHKWSQ</sequence>